<keyword evidence="3" id="KW-1185">Reference proteome</keyword>
<protein>
    <recommendedName>
        <fullName evidence="1">DUF6598 domain-containing protein</fullName>
    </recommendedName>
</protein>
<reference evidence="2" key="1">
    <citation type="submission" date="2024-10" db="EMBL/GenBank/DDBJ databases">
        <authorList>
            <person name="Ryan C."/>
        </authorList>
    </citation>
    <scope>NUCLEOTIDE SEQUENCE [LARGE SCALE GENOMIC DNA]</scope>
</reference>
<dbReference type="InterPro" id="IPR046533">
    <property type="entry name" value="DUF6598"/>
</dbReference>
<proteinExistence type="predicted"/>
<dbReference type="AlphaFoldDB" id="A0ABC9GAB2"/>
<dbReference type="Pfam" id="PF20241">
    <property type="entry name" value="DUF6598"/>
    <property type="match status" value="1"/>
</dbReference>
<dbReference type="PANTHER" id="PTHR33065">
    <property type="entry name" value="OS07G0486400 PROTEIN"/>
    <property type="match status" value="1"/>
</dbReference>
<dbReference type="PANTHER" id="PTHR33065:SF93">
    <property type="entry name" value="DUF6598 DOMAIN-CONTAINING PROTEIN"/>
    <property type="match status" value="1"/>
</dbReference>
<accession>A0ABC9GAB2</accession>
<organism evidence="2 3">
    <name type="scientific">Urochloa decumbens</name>
    <dbReference type="NCBI Taxonomy" id="240449"/>
    <lineage>
        <taxon>Eukaryota</taxon>
        <taxon>Viridiplantae</taxon>
        <taxon>Streptophyta</taxon>
        <taxon>Embryophyta</taxon>
        <taxon>Tracheophyta</taxon>
        <taxon>Spermatophyta</taxon>
        <taxon>Magnoliopsida</taxon>
        <taxon>Liliopsida</taxon>
        <taxon>Poales</taxon>
        <taxon>Poaceae</taxon>
        <taxon>PACMAD clade</taxon>
        <taxon>Panicoideae</taxon>
        <taxon>Panicodae</taxon>
        <taxon>Paniceae</taxon>
        <taxon>Melinidinae</taxon>
        <taxon>Urochloa</taxon>
    </lineage>
</organism>
<feature type="domain" description="DUF6598" evidence="1">
    <location>
        <begin position="177"/>
        <end position="406"/>
    </location>
</feature>
<name>A0ABC9GAB2_9POAL</name>
<evidence type="ECO:0000313" key="2">
    <source>
        <dbReference type="EMBL" id="CAL5090905.1"/>
    </source>
</evidence>
<dbReference type="Proteomes" id="UP001497457">
    <property type="component" value="Chromosome 8b"/>
</dbReference>
<sequence length="414" mass="46330">MADAAEAWWEESRAWEDRMDSISKETMLLLKRMHGKDFLAGLSEPERSAKQAEAQEERLRLIQKHTQHHSEMVSAPDFSGMTESERAVAAERLRDKEMQRARSLRAEGRPSDAPTKLEALARIVDFDPKQGGLYYPRFTFGPTTFDLDEESPFGPMRYTDALYESERDYHYLMCGAVNILSVNIARSDVGFPIRVYGTVIVRDSVDERCVYNFRHSGDHCQLINSEAESLILTGPKRGLALLGDIYVEIDLKIKDHLGQDRELSKGLLIIRGLASRSLTGSVVQTRSLATRLSTVDVTYTVVERAVEGTIAVEVLQGGFHGKITANTSSIQDIIVLYDSKEADALLVDDCGDIQLTRPVVSVDVEDTLLIDAHTSDDKSECILFTPWVNGGDEIQINVGATKMRVKLFWSLMNP</sequence>
<evidence type="ECO:0000313" key="3">
    <source>
        <dbReference type="Proteomes" id="UP001497457"/>
    </source>
</evidence>
<gene>
    <name evidence="2" type="ORF">URODEC1_LOCUS114079</name>
</gene>
<dbReference type="EMBL" id="OZ075118">
    <property type="protein sequence ID" value="CAL5090905.1"/>
    <property type="molecule type" value="Genomic_DNA"/>
</dbReference>
<evidence type="ECO:0000259" key="1">
    <source>
        <dbReference type="Pfam" id="PF20241"/>
    </source>
</evidence>